<comment type="subcellular location">
    <subcellularLocation>
        <location evidence="2 12">Cell membrane</location>
        <topology evidence="2 12">Lipid-anchor</topology>
    </subcellularLocation>
</comment>
<dbReference type="InterPro" id="IPR011862">
    <property type="entry name" value="Phos-bd"/>
</dbReference>
<dbReference type="PATRIC" id="fig|1423779.3.peg.1396"/>
<keyword evidence="10 12" id="KW-0564">Palmitate</keyword>
<evidence type="ECO:0000256" key="9">
    <source>
        <dbReference type="ARBA" id="ARBA00023136"/>
    </source>
</evidence>
<dbReference type="Gene3D" id="3.40.190.10">
    <property type="entry name" value="Periplasmic binding protein-like II"/>
    <property type="match status" value="2"/>
</dbReference>
<dbReference type="EMBL" id="AZGE01000037">
    <property type="protein sequence ID" value="KRM14188.1"/>
    <property type="molecule type" value="Genomic_DNA"/>
</dbReference>
<comment type="subunit">
    <text evidence="4 12">The complex is composed of two ATP-binding proteins (PstB), two transmembrane proteins (PstC and PstA) and a solute-binding protein (PstS).</text>
</comment>
<keyword evidence="9" id="KW-0472">Membrane</keyword>
<evidence type="ECO:0000256" key="7">
    <source>
        <dbReference type="ARBA" id="ARBA00022592"/>
    </source>
</evidence>
<evidence type="ECO:0000256" key="4">
    <source>
        <dbReference type="ARBA" id="ARBA00011529"/>
    </source>
</evidence>
<dbReference type="GO" id="GO:0005886">
    <property type="term" value="C:plasma membrane"/>
    <property type="evidence" value="ECO:0007669"/>
    <property type="project" value="UniProtKB-SubCell"/>
</dbReference>
<sequence>MRRILLGIILAVLVGGLGAGWVAAKHHPAQEKVTIVGSTALQPLAEAVASRYRQGQPTTNITVQGGGSGTGLSQVQAGAVNIGSADIFASQQDGIDAHKLRDHIVAVSGIAPIVNPKLGVKNLTMTQLHQIFTGQITNWRRVGGPDLPITVINRANGSGTRLAFEQTVLRKGDHAVQAQEQDSNGTVKEIVTNTPGAISYISFSYLNKTVQPLKINGVAPTASNVTTNRWPLWSYEHLYTQRRLNRATQQFIKYMQSGKVQNGLVKEANYVSIHEMKVTKSATGQVSERK</sequence>
<comment type="function">
    <text evidence="12">Involved in the system for phosphate transport across the cytoplasmic membrane.</text>
</comment>
<evidence type="ECO:0000259" key="13">
    <source>
        <dbReference type="Pfam" id="PF12849"/>
    </source>
</evidence>
<dbReference type="GO" id="GO:0006817">
    <property type="term" value="P:phosphate ion transport"/>
    <property type="evidence" value="ECO:0007669"/>
    <property type="project" value="UniProtKB-UniRule"/>
</dbReference>
<dbReference type="SUPFAM" id="SSF53850">
    <property type="entry name" value="Periplasmic binding protein-like II"/>
    <property type="match status" value="1"/>
</dbReference>
<dbReference type="PANTHER" id="PTHR30570">
    <property type="entry name" value="PERIPLASMIC PHOSPHATE BINDING COMPONENT OF PHOSPHATE ABC TRANSPORTER"/>
    <property type="match status" value="1"/>
</dbReference>
<reference evidence="14 15" key="1">
    <citation type="journal article" date="2015" name="Genome Announc.">
        <title>Expanding the biotechnology potential of lactobacilli through comparative genomics of 213 strains and associated genera.</title>
        <authorList>
            <person name="Sun Z."/>
            <person name="Harris H.M."/>
            <person name="McCann A."/>
            <person name="Guo C."/>
            <person name="Argimon S."/>
            <person name="Zhang W."/>
            <person name="Yang X."/>
            <person name="Jeffery I.B."/>
            <person name="Cooney J.C."/>
            <person name="Kagawa T.F."/>
            <person name="Liu W."/>
            <person name="Song Y."/>
            <person name="Salvetti E."/>
            <person name="Wrobel A."/>
            <person name="Rasinkangas P."/>
            <person name="Parkhill J."/>
            <person name="Rea M.C."/>
            <person name="O'Sullivan O."/>
            <person name="Ritari J."/>
            <person name="Douillard F.P."/>
            <person name="Paul Ross R."/>
            <person name="Yang R."/>
            <person name="Briner A.E."/>
            <person name="Felis G.E."/>
            <person name="de Vos W.M."/>
            <person name="Barrangou R."/>
            <person name="Klaenhammer T.R."/>
            <person name="Caufield P.W."/>
            <person name="Cui Y."/>
            <person name="Zhang H."/>
            <person name="O'Toole P.W."/>
        </authorList>
    </citation>
    <scope>NUCLEOTIDE SEQUENCE [LARGE SCALE GENOMIC DNA]</scope>
    <source>
        <strain evidence="14 15">DSM 4864</strain>
    </source>
</reference>
<dbReference type="GO" id="GO:0042301">
    <property type="term" value="F:phosphate ion binding"/>
    <property type="evidence" value="ECO:0007669"/>
    <property type="project" value="UniProtKB-UniRule"/>
</dbReference>
<evidence type="ECO:0000256" key="8">
    <source>
        <dbReference type="ARBA" id="ARBA00022729"/>
    </source>
</evidence>
<name>A0A0R1WJA7_9LACO</name>
<dbReference type="InterPro" id="IPR050811">
    <property type="entry name" value="Phosphate_ABC_transporter"/>
</dbReference>
<keyword evidence="11 12" id="KW-0449">Lipoprotein</keyword>
<protein>
    <recommendedName>
        <fullName evidence="12">Phosphate-binding protein</fullName>
    </recommendedName>
</protein>
<dbReference type="PANTHER" id="PTHR30570:SF4">
    <property type="entry name" value="PHOSPHATE-BINDING PROTEIN PSTS 1"/>
    <property type="match status" value="1"/>
</dbReference>
<dbReference type="CDD" id="cd13653">
    <property type="entry name" value="PBP2_phosphate_like_1"/>
    <property type="match status" value="1"/>
</dbReference>
<dbReference type="RefSeq" id="WP_056984831.1">
    <property type="nucleotide sequence ID" value="NZ_AZGE01000037.1"/>
</dbReference>
<comment type="similarity">
    <text evidence="3 12">Belongs to the PstS family.</text>
</comment>
<evidence type="ECO:0000256" key="11">
    <source>
        <dbReference type="ARBA" id="ARBA00023288"/>
    </source>
</evidence>
<keyword evidence="6 12" id="KW-1003">Cell membrane</keyword>
<evidence type="ECO:0000256" key="5">
    <source>
        <dbReference type="ARBA" id="ARBA00022448"/>
    </source>
</evidence>
<dbReference type="AlphaFoldDB" id="A0A0R1WJA7"/>
<organism evidence="14 15">
    <name type="scientific">Limosilactobacillus oris DSM 4864</name>
    <dbReference type="NCBI Taxonomy" id="1423779"/>
    <lineage>
        <taxon>Bacteria</taxon>
        <taxon>Bacillati</taxon>
        <taxon>Bacillota</taxon>
        <taxon>Bacilli</taxon>
        <taxon>Lactobacillales</taxon>
        <taxon>Lactobacillaceae</taxon>
        <taxon>Limosilactobacillus</taxon>
    </lineage>
</organism>
<gene>
    <name evidence="14" type="ORF">FC49_GL001357</name>
</gene>
<comment type="function">
    <text evidence="1">Part of the ABC transporter complex PstSACB involved in phosphate import.</text>
</comment>
<evidence type="ECO:0000256" key="2">
    <source>
        <dbReference type="ARBA" id="ARBA00004193"/>
    </source>
</evidence>
<dbReference type="Pfam" id="PF12849">
    <property type="entry name" value="PBP_like_2"/>
    <property type="match status" value="1"/>
</dbReference>
<accession>A0A0R1WJA7</accession>
<keyword evidence="5 12" id="KW-0813">Transport</keyword>
<evidence type="ECO:0000313" key="15">
    <source>
        <dbReference type="Proteomes" id="UP000050973"/>
    </source>
</evidence>
<evidence type="ECO:0000313" key="14">
    <source>
        <dbReference type="EMBL" id="KRM14188.1"/>
    </source>
</evidence>
<keyword evidence="7 12" id="KW-0592">Phosphate transport</keyword>
<evidence type="ECO:0000256" key="12">
    <source>
        <dbReference type="RuleBase" id="RU367119"/>
    </source>
</evidence>
<dbReference type="InterPro" id="IPR024370">
    <property type="entry name" value="PBP_domain"/>
</dbReference>
<dbReference type="Proteomes" id="UP000050973">
    <property type="component" value="Unassembled WGS sequence"/>
</dbReference>
<evidence type="ECO:0000256" key="6">
    <source>
        <dbReference type="ARBA" id="ARBA00022475"/>
    </source>
</evidence>
<comment type="caution">
    <text evidence="14">The sequence shown here is derived from an EMBL/GenBank/DDBJ whole genome shotgun (WGS) entry which is preliminary data.</text>
</comment>
<evidence type="ECO:0000256" key="1">
    <source>
        <dbReference type="ARBA" id="ARBA00002841"/>
    </source>
</evidence>
<feature type="domain" description="PBP" evidence="13">
    <location>
        <begin position="24"/>
        <end position="257"/>
    </location>
</feature>
<dbReference type="NCBIfam" id="TIGR02136">
    <property type="entry name" value="ptsS_2"/>
    <property type="match status" value="1"/>
</dbReference>
<evidence type="ECO:0000256" key="10">
    <source>
        <dbReference type="ARBA" id="ARBA00023139"/>
    </source>
</evidence>
<keyword evidence="8" id="KW-0732">Signal</keyword>
<proteinExistence type="inferred from homology"/>
<evidence type="ECO:0000256" key="3">
    <source>
        <dbReference type="ARBA" id="ARBA00008725"/>
    </source>
</evidence>